<comment type="function">
    <text evidence="16">Core subunit of the mitochondrial membrane respiratory chain NADH dehydrogenase (Complex I) which catalyzes electron transfer from NADH through the respiratory chain, using ubiquinone as an electron acceptor. Essential for the catalytic activity and assembly of complex I.</text>
</comment>
<keyword evidence="7 16" id="KW-0812">Transmembrane</keyword>
<evidence type="ECO:0000256" key="11">
    <source>
        <dbReference type="ARBA" id="ARBA00023027"/>
    </source>
</evidence>
<feature type="transmembrane region" description="Helical" evidence="16">
    <location>
        <begin position="302"/>
        <end position="327"/>
    </location>
</feature>
<keyword evidence="6 16" id="KW-0679">Respiratory chain</keyword>
<evidence type="ECO:0000256" key="2">
    <source>
        <dbReference type="ARBA" id="ARBA00009025"/>
    </source>
</evidence>
<evidence type="ECO:0000256" key="6">
    <source>
        <dbReference type="ARBA" id="ARBA00022660"/>
    </source>
</evidence>
<evidence type="ECO:0000256" key="3">
    <source>
        <dbReference type="ARBA" id="ARBA00012944"/>
    </source>
</evidence>
<feature type="transmembrane region" description="Helical" evidence="16">
    <location>
        <begin position="110"/>
        <end position="132"/>
    </location>
</feature>
<gene>
    <name evidence="18" type="primary">nad4</name>
</gene>
<name>A0A250E5C0_9BIVA</name>
<sequence length="448" mass="49282">MDLKYESNTMMGKFNAVSFMFAGLGALVMAEFFYLSRFSHGVEGMCLSNSWMGEDLIGVSLVSLTVFVSISSLVASDDDYSVDKEWMKFFSTVVLVGVMCVMVFSMSKVFFFYFFFESSLLPTMVLILGWGYQPERLQAGLQMVMYTVCGSLPLLSLIGMILVSSGSDSMLVLHMLGENTMGDYNLLWLFLFLGMLVKIPVFMVHGWLPKAHVEAPLSGSMLLAGILLKLGIFGVCRVLYFSGTPSAEFSSAVMVISMWGGVICSLLCLCFFDLKSIIAYSSIAHMALSLAGIFSYNSLGWMGGLCMALAHGVCSPVMFSLANYTYMCSGSRSILLCKGILKSMPALSSMWFIFCGLNLGCPPSANFFSECFLFCCIMGSSWVMIIPLLMMCFLAAGYSLFIYSSVNHGYQSKLMRSHQGLSTRFLCSMVVSGTILFAVFINLDVMFV</sequence>
<evidence type="ECO:0000256" key="9">
    <source>
        <dbReference type="ARBA" id="ARBA00022982"/>
    </source>
</evidence>
<feature type="transmembrane region" description="Helical" evidence="16">
    <location>
        <begin position="220"/>
        <end position="240"/>
    </location>
</feature>
<feature type="transmembrane region" description="Helical" evidence="16">
    <location>
        <begin position="339"/>
        <end position="359"/>
    </location>
</feature>
<organism evidence="18">
    <name type="scientific">Donax semistriatus</name>
    <dbReference type="NCBI Taxonomy" id="3074273"/>
    <lineage>
        <taxon>Eukaryota</taxon>
        <taxon>Metazoa</taxon>
        <taxon>Spiralia</taxon>
        <taxon>Lophotrochozoa</taxon>
        <taxon>Mollusca</taxon>
        <taxon>Bivalvia</taxon>
        <taxon>Autobranchia</taxon>
        <taxon>Heteroconchia</taxon>
        <taxon>Euheterodonta</taxon>
        <taxon>Imparidentia</taxon>
        <taxon>Neoheterodontei</taxon>
        <taxon>Cardiida</taxon>
        <taxon>Tellinoidea</taxon>
        <taxon>Donacidae</taxon>
        <taxon>Donax</taxon>
    </lineage>
</organism>
<evidence type="ECO:0000256" key="8">
    <source>
        <dbReference type="ARBA" id="ARBA00022967"/>
    </source>
</evidence>
<feature type="transmembrane region" description="Helical" evidence="16">
    <location>
        <begin position="186"/>
        <end position="208"/>
    </location>
</feature>
<dbReference type="InterPro" id="IPR001750">
    <property type="entry name" value="ND/Mrp_TM"/>
</dbReference>
<feature type="transmembrane region" description="Helical" evidence="16">
    <location>
        <begin position="144"/>
        <end position="166"/>
    </location>
</feature>
<dbReference type="PANTHER" id="PTHR43507:SF20">
    <property type="entry name" value="NADH-UBIQUINONE OXIDOREDUCTASE CHAIN 4"/>
    <property type="match status" value="1"/>
</dbReference>
<evidence type="ECO:0000256" key="14">
    <source>
        <dbReference type="ARBA" id="ARBA00023136"/>
    </source>
</evidence>
<feature type="domain" description="NADH:quinone oxidoreductase/Mrp antiporter transmembrane" evidence="17">
    <location>
        <begin position="109"/>
        <end position="388"/>
    </location>
</feature>
<evidence type="ECO:0000256" key="16">
    <source>
        <dbReference type="RuleBase" id="RU003297"/>
    </source>
</evidence>
<keyword evidence="13 16" id="KW-0496">Mitochondrion</keyword>
<keyword evidence="9 16" id="KW-0249">Electron transport</keyword>
<evidence type="ECO:0000256" key="1">
    <source>
        <dbReference type="ARBA" id="ARBA00004225"/>
    </source>
</evidence>
<keyword evidence="8" id="KW-1278">Translocase</keyword>
<proteinExistence type="inferred from homology"/>
<dbReference type="GO" id="GO:0008137">
    <property type="term" value="F:NADH dehydrogenase (ubiquinone) activity"/>
    <property type="evidence" value="ECO:0007669"/>
    <property type="project" value="UniProtKB-UniRule"/>
</dbReference>
<geneLocation type="mitochondrion" evidence="18"/>
<evidence type="ECO:0000256" key="15">
    <source>
        <dbReference type="ARBA" id="ARBA00049551"/>
    </source>
</evidence>
<keyword evidence="11 16" id="KW-0520">NAD</keyword>
<dbReference type="PRINTS" id="PR01437">
    <property type="entry name" value="NUOXDRDTASE4"/>
</dbReference>
<dbReference type="GO" id="GO:0015990">
    <property type="term" value="P:electron transport coupled proton transport"/>
    <property type="evidence" value="ECO:0007669"/>
    <property type="project" value="TreeGrafter"/>
</dbReference>
<feature type="transmembrane region" description="Helical" evidence="16">
    <location>
        <begin position="56"/>
        <end position="74"/>
    </location>
</feature>
<feature type="transmembrane region" description="Helical" evidence="16">
    <location>
        <begin position="86"/>
        <end position="104"/>
    </location>
</feature>
<dbReference type="PANTHER" id="PTHR43507">
    <property type="entry name" value="NADH-UBIQUINONE OXIDOREDUCTASE CHAIN 4"/>
    <property type="match status" value="1"/>
</dbReference>
<dbReference type="AlphaFoldDB" id="A0A250E5C0"/>
<dbReference type="EC" id="7.1.1.2" evidence="3 16"/>
<evidence type="ECO:0000256" key="5">
    <source>
        <dbReference type="ARBA" id="ARBA00022448"/>
    </source>
</evidence>
<dbReference type="GO" id="GO:0031966">
    <property type="term" value="C:mitochondrial membrane"/>
    <property type="evidence" value="ECO:0007669"/>
    <property type="project" value="UniProtKB-SubCell"/>
</dbReference>
<comment type="catalytic activity">
    <reaction evidence="15 16">
        <text>a ubiquinone + NADH + 5 H(+)(in) = a ubiquinol + NAD(+) + 4 H(+)(out)</text>
        <dbReference type="Rhea" id="RHEA:29091"/>
        <dbReference type="Rhea" id="RHEA-COMP:9565"/>
        <dbReference type="Rhea" id="RHEA-COMP:9566"/>
        <dbReference type="ChEBI" id="CHEBI:15378"/>
        <dbReference type="ChEBI" id="CHEBI:16389"/>
        <dbReference type="ChEBI" id="CHEBI:17976"/>
        <dbReference type="ChEBI" id="CHEBI:57540"/>
        <dbReference type="ChEBI" id="CHEBI:57945"/>
        <dbReference type="EC" id="7.1.1.2"/>
    </reaction>
</comment>
<dbReference type="GO" id="GO:0048039">
    <property type="term" value="F:ubiquinone binding"/>
    <property type="evidence" value="ECO:0007669"/>
    <property type="project" value="TreeGrafter"/>
</dbReference>
<evidence type="ECO:0000259" key="17">
    <source>
        <dbReference type="Pfam" id="PF00361"/>
    </source>
</evidence>
<feature type="transmembrane region" description="Helical" evidence="16">
    <location>
        <begin position="277"/>
        <end position="296"/>
    </location>
</feature>
<dbReference type="EMBL" id="KY780363">
    <property type="protein sequence ID" value="ATA66385.1"/>
    <property type="molecule type" value="Genomic_DNA"/>
</dbReference>
<reference evidence="18" key="1">
    <citation type="journal article" date="2017" name="PLoS ONE">
        <title>First complete female mitochondrial genome in four bivalve species genus Donax and their phylogenetic relationships within the Veneroida order.</title>
        <authorList>
            <person name="Fernandez-Perez J."/>
            <person name="Nanton A."/>
            <person name="Ruiz-Ruano F.J."/>
            <person name="Camacho J.P.M."/>
            <person name="Mendez J."/>
        </authorList>
    </citation>
    <scope>NUCLEOTIDE SEQUENCE</scope>
</reference>
<evidence type="ECO:0000256" key="7">
    <source>
        <dbReference type="ARBA" id="ARBA00022692"/>
    </source>
</evidence>
<evidence type="ECO:0000256" key="4">
    <source>
        <dbReference type="ARBA" id="ARBA00021006"/>
    </source>
</evidence>
<evidence type="ECO:0000313" key="18">
    <source>
        <dbReference type="EMBL" id="ATA66385.1"/>
    </source>
</evidence>
<accession>A0A250E5C0</accession>
<evidence type="ECO:0000256" key="12">
    <source>
        <dbReference type="ARBA" id="ARBA00023075"/>
    </source>
</evidence>
<dbReference type="GO" id="GO:0042773">
    <property type="term" value="P:ATP synthesis coupled electron transport"/>
    <property type="evidence" value="ECO:0007669"/>
    <property type="project" value="InterPro"/>
</dbReference>
<keyword evidence="14 16" id="KW-0472">Membrane</keyword>
<keyword evidence="10 16" id="KW-1133">Transmembrane helix</keyword>
<comment type="similarity">
    <text evidence="2 16">Belongs to the complex I subunit 4 family.</text>
</comment>
<dbReference type="Pfam" id="PF00361">
    <property type="entry name" value="Proton_antipo_M"/>
    <property type="match status" value="1"/>
</dbReference>
<feature type="transmembrane region" description="Helical" evidence="16">
    <location>
        <begin position="425"/>
        <end position="443"/>
    </location>
</feature>
<keyword evidence="12 16" id="KW-0830">Ubiquinone</keyword>
<protein>
    <recommendedName>
        <fullName evidence="4 16">NADH-ubiquinone oxidoreductase chain 4</fullName>
        <ecNumber evidence="3 16">7.1.1.2</ecNumber>
    </recommendedName>
</protein>
<evidence type="ECO:0000256" key="10">
    <source>
        <dbReference type="ARBA" id="ARBA00022989"/>
    </source>
</evidence>
<feature type="transmembrane region" description="Helical" evidence="16">
    <location>
        <begin position="252"/>
        <end position="272"/>
    </location>
</feature>
<feature type="transmembrane region" description="Helical" evidence="16">
    <location>
        <begin position="12"/>
        <end position="36"/>
    </location>
</feature>
<feature type="transmembrane region" description="Helical" evidence="16">
    <location>
        <begin position="371"/>
        <end position="404"/>
    </location>
</feature>
<dbReference type="InterPro" id="IPR003918">
    <property type="entry name" value="NADH_UbQ_OxRdtase"/>
</dbReference>
<dbReference type="GO" id="GO:0003954">
    <property type="term" value="F:NADH dehydrogenase activity"/>
    <property type="evidence" value="ECO:0007669"/>
    <property type="project" value="TreeGrafter"/>
</dbReference>
<comment type="subcellular location">
    <subcellularLocation>
        <location evidence="1 16">Mitochondrion membrane</location>
        <topology evidence="1 16">Multi-pass membrane protein</topology>
    </subcellularLocation>
</comment>
<keyword evidence="5 16" id="KW-0813">Transport</keyword>
<evidence type="ECO:0000256" key="13">
    <source>
        <dbReference type="ARBA" id="ARBA00023128"/>
    </source>
</evidence>